<evidence type="ECO:0000313" key="2">
    <source>
        <dbReference type="EMBL" id="KAK0482924.1"/>
    </source>
</evidence>
<gene>
    <name evidence="2" type="ORF">EDD18DRAFT_1433039</name>
</gene>
<organism evidence="2 3">
    <name type="scientific">Armillaria luteobubalina</name>
    <dbReference type="NCBI Taxonomy" id="153913"/>
    <lineage>
        <taxon>Eukaryota</taxon>
        <taxon>Fungi</taxon>
        <taxon>Dikarya</taxon>
        <taxon>Basidiomycota</taxon>
        <taxon>Agaricomycotina</taxon>
        <taxon>Agaricomycetes</taxon>
        <taxon>Agaricomycetidae</taxon>
        <taxon>Agaricales</taxon>
        <taxon>Marasmiineae</taxon>
        <taxon>Physalacriaceae</taxon>
        <taxon>Armillaria</taxon>
    </lineage>
</organism>
<reference evidence="2" key="1">
    <citation type="submission" date="2023-06" db="EMBL/GenBank/DDBJ databases">
        <authorList>
            <consortium name="Lawrence Berkeley National Laboratory"/>
            <person name="Ahrendt S."/>
            <person name="Sahu N."/>
            <person name="Indic B."/>
            <person name="Wong-Bajracharya J."/>
            <person name="Merenyi Z."/>
            <person name="Ke H.-M."/>
            <person name="Monk M."/>
            <person name="Kocsube S."/>
            <person name="Drula E."/>
            <person name="Lipzen A."/>
            <person name="Balint B."/>
            <person name="Henrissat B."/>
            <person name="Andreopoulos B."/>
            <person name="Martin F.M."/>
            <person name="Harder C.B."/>
            <person name="Rigling D."/>
            <person name="Ford K.L."/>
            <person name="Foster G.D."/>
            <person name="Pangilinan J."/>
            <person name="Papanicolaou A."/>
            <person name="Barry K."/>
            <person name="LaButti K."/>
            <person name="Viragh M."/>
            <person name="Koriabine M."/>
            <person name="Yan M."/>
            <person name="Riley R."/>
            <person name="Champramary S."/>
            <person name="Plett K.L."/>
            <person name="Tsai I.J."/>
            <person name="Slot J."/>
            <person name="Sipos G."/>
            <person name="Plett J."/>
            <person name="Nagy L.G."/>
            <person name="Grigoriev I.V."/>
        </authorList>
    </citation>
    <scope>NUCLEOTIDE SEQUENCE</scope>
    <source>
        <strain evidence="2">HWK02</strain>
    </source>
</reference>
<feature type="signal peptide" evidence="1">
    <location>
        <begin position="1"/>
        <end position="24"/>
    </location>
</feature>
<name>A0AA39UHL8_9AGAR</name>
<dbReference type="EMBL" id="JAUEPU010000063">
    <property type="protein sequence ID" value="KAK0482924.1"/>
    <property type="molecule type" value="Genomic_DNA"/>
</dbReference>
<sequence length="627" mass="71199">MFDLFLLHCIILFLLEKLVYLLFAEVRVIGRENVPHDRPVVVSLFPEKQDTSVLHARVYRLLLSSGGILTQLEDVYKALATGAAVPIFSYEQKSSMNDAGSVALGYHRVRFRSPILTTSKACLSDETMNLEMLHKLIVSAQVEATINAPDQDTLFAMQAARDLLWGRVDVINIDEFVPVSQICQIMAYSQASTRPTVPMMVLSDLGLSDIFLFSGGFSHMLVKNTCLYMAALLLLSACMAQTNHCLQLLLPMLRLVLFTVQSCVRAMMALVDFFEELEKFEEGANLGTNAHLDRTFGNDNERTIGEILKCVPLQHKPINRQGTNYIHIQKTTQRILIVDRLYGGVSRFSDNFAFVRTLWPSTMGHTNVLVPDLQYTCHQWHMGQRVSTLCSGALWRCGSGSLGRWFVGVTIGWRWSLWCCFPVLFDHPGDIHTGFAEKRAMELCSKTGCDDIVTKQEIFRTSFTDLITDKLIRPFTVALIRPIVQLPFMQPVLEVWTVWMMEGLVKWDEVEQKDPEYVDRIVSAAYPRMWPGAARVPCQYTCSWWCADNAEWLATVQSLFANCDNADTRDLPDNVLWYLTVKPNDACTEGHHTNVGKSAYKAMIERQSEDQWPFLRLVVAYGLQFRL</sequence>
<evidence type="ECO:0000256" key="1">
    <source>
        <dbReference type="SAM" id="SignalP"/>
    </source>
</evidence>
<keyword evidence="3" id="KW-1185">Reference proteome</keyword>
<accession>A0AA39UHL8</accession>
<protein>
    <submittedName>
        <fullName evidence="2">Uncharacterized protein</fullName>
    </submittedName>
</protein>
<proteinExistence type="predicted"/>
<dbReference type="Proteomes" id="UP001175228">
    <property type="component" value="Unassembled WGS sequence"/>
</dbReference>
<feature type="chain" id="PRO_5041408902" evidence="1">
    <location>
        <begin position="25"/>
        <end position="627"/>
    </location>
</feature>
<dbReference type="AlphaFoldDB" id="A0AA39UHL8"/>
<comment type="caution">
    <text evidence="2">The sequence shown here is derived from an EMBL/GenBank/DDBJ whole genome shotgun (WGS) entry which is preliminary data.</text>
</comment>
<evidence type="ECO:0000313" key="3">
    <source>
        <dbReference type="Proteomes" id="UP001175228"/>
    </source>
</evidence>
<keyword evidence="1" id="KW-0732">Signal</keyword>